<dbReference type="EMBL" id="JAIQCV010000007">
    <property type="protein sequence ID" value="KAH1083973.1"/>
    <property type="molecule type" value="Genomic_DNA"/>
</dbReference>
<feature type="region of interest" description="Disordered" evidence="1">
    <location>
        <begin position="287"/>
        <end position="312"/>
    </location>
</feature>
<evidence type="ECO:0000256" key="1">
    <source>
        <dbReference type="SAM" id="MobiDB-lite"/>
    </source>
</evidence>
<sequence>MEQGTEATNGKRALKKVWRREEDPPDVGDQGAQSGGAFHSFKTALTNENLNGEDKEDYENDEFVLNGGDIIMSTVDGMLDIHFSDKVHTLVLKTLVTIIQYARGISNAGGGMGTITKLVGGECGRFGRVKEGCPKLNVQKETEENDEEEMGQPKSLGVKQPTAVELDRKEKSKNYGEWMTVTRNYKRQSRRNLDELEDQTKAGIGSRFVVIANSIYEDDLTQLLVIGSTDVQKGHEDLNGLRKIAQVLRSVNGPKSKIGKEHFRKHRSSSANLGLAKKWASKGVVIRESRKEKDKGTSVLKGTTLRGASKKG</sequence>
<comment type="caution">
    <text evidence="2">The sequence shown here is derived from an EMBL/GenBank/DDBJ whole genome shotgun (WGS) entry which is preliminary data.</text>
</comment>
<evidence type="ECO:0000313" key="2">
    <source>
        <dbReference type="EMBL" id="KAH1083973.1"/>
    </source>
</evidence>
<organism evidence="2 3">
    <name type="scientific">Gossypium stocksii</name>
    <dbReference type="NCBI Taxonomy" id="47602"/>
    <lineage>
        <taxon>Eukaryota</taxon>
        <taxon>Viridiplantae</taxon>
        <taxon>Streptophyta</taxon>
        <taxon>Embryophyta</taxon>
        <taxon>Tracheophyta</taxon>
        <taxon>Spermatophyta</taxon>
        <taxon>Magnoliopsida</taxon>
        <taxon>eudicotyledons</taxon>
        <taxon>Gunneridae</taxon>
        <taxon>Pentapetalae</taxon>
        <taxon>rosids</taxon>
        <taxon>malvids</taxon>
        <taxon>Malvales</taxon>
        <taxon>Malvaceae</taxon>
        <taxon>Malvoideae</taxon>
        <taxon>Gossypium</taxon>
    </lineage>
</organism>
<name>A0A9D3VJA7_9ROSI</name>
<reference evidence="2 3" key="1">
    <citation type="journal article" date="2021" name="Plant Biotechnol. J.">
        <title>Multi-omics assisted identification of the key and species-specific regulatory components of drought-tolerant mechanisms in Gossypium stocksii.</title>
        <authorList>
            <person name="Yu D."/>
            <person name="Ke L."/>
            <person name="Zhang D."/>
            <person name="Wu Y."/>
            <person name="Sun Y."/>
            <person name="Mei J."/>
            <person name="Sun J."/>
            <person name="Sun Y."/>
        </authorList>
    </citation>
    <scope>NUCLEOTIDE SEQUENCE [LARGE SCALE GENOMIC DNA]</scope>
    <source>
        <strain evidence="3">cv. E1</strain>
        <tissue evidence="2">Leaf</tissue>
    </source>
</reference>
<dbReference type="AlphaFoldDB" id="A0A9D3VJA7"/>
<feature type="region of interest" description="Disordered" evidence="1">
    <location>
        <begin position="1"/>
        <end position="36"/>
    </location>
</feature>
<proteinExistence type="predicted"/>
<evidence type="ECO:0000313" key="3">
    <source>
        <dbReference type="Proteomes" id="UP000828251"/>
    </source>
</evidence>
<protein>
    <submittedName>
        <fullName evidence="2">Uncharacterized protein</fullName>
    </submittedName>
</protein>
<feature type="compositionally biased region" description="Basic and acidic residues" evidence="1">
    <location>
        <begin position="287"/>
        <end position="296"/>
    </location>
</feature>
<accession>A0A9D3VJA7</accession>
<feature type="region of interest" description="Disordered" evidence="1">
    <location>
        <begin position="140"/>
        <end position="162"/>
    </location>
</feature>
<dbReference type="Proteomes" id="UP000828251">
    <property type="component" value="Unassembled WGS sequence"/>
</dbReference>
<keyword evidence="3" id="KW-1185">Reference proteome</keyword>
<gene>
    <name evidence="2" type="ORF">J1N35_023734</name>
</gene>